<keyword evidence="3" id="KW-1185">Reference proteome</keyword>
<protein>
    <submittedName>
        <fullName evidence="2">Haloacid dehalogenase</fullName>
    </submittedName>
</protein>
<dbReference type="EMBL" id="BMJY01000002">
    <property type="protein sequence ID" value="GGH38652.1"/>
    <property type="molecule type" value="Genomic_DNA"/>
</dbReference>
<keyword evidence="1" id="KW-0378">Hydrolase</keyword>
<organism evidence="2 3">
    <name type="scientific">Microbacterium album</name>
    <dbReference type="NCBI Taxonomy" id="2053191"/>
    <lineage>
        <taxon>Bacteria</taxon>
        <taxon>Bacillati</taxon>
        <taxon>Actinomycetota</taxon>
        <taxon>Actinomycetes</taxon>
        <taxon>Micrococcales</taxon>
        <taxon>Microbacteriaceae</taxon>
        <taxon>Microbacterium</taxon>
    </lineage>
</organism>
<dbReference type="PANTHER" id="PTHR43316">
    <property type="entry name" value="HYDROLASE, HALOACID DELAHOGENASE-RELATED"/>
    <property type="match status" value="1"/>
</dbReference>
<accession>A0A917IDJ5</accession>
<dbReference type="InterPro" id="IPR051540">
    <property type="entry name" value="S-2-haloacid_dehalogenase"/>
</dbReference>
<comment type="caution">
    <text evidence="2">The sequence shown here is derived from an EMBL/GenBank/DDBJ whole genome shotgun (WGS) entry which is preliminary data.</text>
</comment>
<dbReference type="Proteomes" id="UP000657592">
    <property type="component" value="Unassembled WGS sequence"/>
</dbReference>
<dbReference type="NCBIfam" id="TIGR01493">
    <property type="entry name" value="HAD-SF-IA-v2"/>
    <property type="match status" value="1"/>
</dbReference>
<dbReference type="GO" id="GO:0016787">
    <property type="term" value="F:hydrolase activity"/>
    <property type="evidence" value="ECO:0007669"/>
    <property type="project" value="UniProtKB-KW"/>
</dbReference>
<dbReference type="PANTHER" id="PTHR43316:SF3">
    <property type="entry name" value="HALOACID DEHALOGENASE, TYPE II (AFU_ORTHOLOGUE AFUA_2G07750)-RELATED"/>
    <property type="match status" value="1"/>
</dbReference>
<dbReference type="Gene3D" id="1.10.150.240">
    <property type="entry name" value="Putative phosphatase, domain 2"/>
    <property type="match status" value="1"/>
</dbReference>
<dbReference type="InterPro" id="IPR006439">
    <property type="entry name" value="HAD-SF_hydro_IA"/>
</dbReference>
<dbReference type="AlphaFoldDB" id="A0A917IDJ5"/>
<dbReference type="InterPro" id="IPR023198">
    <property type="entry name" value="PGP-like_dom2"/>
</dbReference>
<name>A0A917IDJ5_9MICO</name>
<evidence type="ECO:0000256" key="1">
    <source>
        <dbReference type="ARBA" id="ARBA00022801"/>
    </source>
</evidence>
<reference evidence="2" key="1">
    <citation type="journal article" date="2014" name="Int. J. Syst. Evol. Microbiol.">
        <title>Complete genome sequence of Corynebacterium casei LMG S-19264T (=DSM 44701T), isolated from a smear-ripened cheese.</title>
        <authorList>
            <consortium name="US DOE Joint Genome Institute (JGI-PGF)"/>
            <person name="Walter F."/>
            <person name="Albersmeier A."/>
            <person name="Kalinowski J."/>
            <person name="Ruckert C."/>
        </authorList>
    </citation>
    <scope>NUCLEOTIDE SEQUENCE</scope>
    <source>
        <strain evidence="2">CGMCC 1.15794</strain>
    </source>
</reference>
<sequence>MMTADRDSRPLIVFDVLGTLVDQAGSLRRRIMNVTDQDASDADRVAAAWLDYVAMREHQITAGDAPFVASHVLDDEALALLVADGVLPAEAHQPLASGPQHLEPWADSVDGVALLADSFTIAGLSNASHQVLAELIESSGMRLQLVLSAEDASTYKPDPAVYQLALTASPVGAPPPYLVAAHAWDLRAAANAGMRTAYVPRPGGDAPLDDDEFDIYADDPADPHARLLACT</sequence>
<dbReference type="InterPro" id="IPR036412">
    <property type="entry name" value="HAD-like_sf"/>
</dbReference>
<proteinExistence type="predicted"/>
<dbReference type="Gene3D" id="3.40.50.1000">
    <property type="entry name" value="HAD superfamily/HAD-like"/>
    <property type="match status" value="1"/>
</dbReference>
<evidence type="ECO:0000313" key="2">
    <source>
        <dbReference type="EMBL" id="GGH38652.1"/>
    </source>
</evidence>
<gene>
    <name evidence="2" type="ORF">GCM10010921_09370</name>
</gene>
<evidence type="ECO:0000313" key="3">
    <source>
        <dbReference type="Proteomes" id="UP000657592"/>
    </source>
</evidence>
<reference evidence="2" key="2">
    <citation type="submission" date="2020-09" db="EMBL/GenBank/DDBJ databases">
        <authorList>
            <person name="Sun Q."/>
            <person name="Zhou Y."/>
        </authorList>
    </citation>
    <scope>NUCLEOTIDE SEQUENCE</scope>
    <source>
        <strain evidence="2">CGMCC 1.15794</strain>
    </source>
</reference>
<dbReference type="SUPFAM" id="SSF56784">
    <property type="entry name" value="HAD-like"/>
    <property type="match status" value="1"/>
</dbReference>
<dbReference type="InterPro" id="IPR023214">
    <property type="entry name" value="HAD_sf"/>
</dbReference>